<keyword evidence="5" id="KW-0408">Iron</keyword>
<dbReference type="PANTHER" id="PTHR40942:SF2">
    <property type="entry name" value="CYTOCHROME-RELATED"/>
    <property type="match status" value="1"/>
</dbReference>
<dbReference type="InterPro" id="IPR009056">
    <property type="entry name" value="Cyt_c-like_dom"/>
</dbReference>
<dbReference type="PRINTS" id="PR00607">
    <property type="entry name" value="CYTCHROMECIE"/>
</dbReference>
<accession>A0A1C9W8M3</accession>
<organism evidence="7 8">
    <name type="scientific">Microbulbifer aggregans</name>
    <dbReference type="NCBI Taxonomy" id="1769779"/>
    <lineage>
        <taxon>Bacteria</taxon>
        <taxon>Pseudomonadati</taxon>
        <taxon>Pseudomonadota</taxon>
        <taxon>Gammaproteobacteria</taxon>
        <taxon>Cellvibrionales</taxon>
        <taxon>Microbulbiferaceae</taxon>
        <taxon>Microbulbifer</taxon>
    </lineage>
</organism>
<dbReference type="PATRIC" id="fig|1769779.3.peg.2089"/>
<dbReference type="STRING" id="1769779.AUP74_02085"/>
<evidence type="ECO:0000256" key="5">
    <source>
        <dbReference type="ARBA" id="ARBA00023004"/>
    </source>
</evidence>
<feature type="domain" description="Cytochrome c" evidence="6">
    <location>
        <begin position="14"/>
        <end position="86"/>
    </location>
</feature>
<keyword evidence="2" id="KW-0349">Heme</keyword>
<dbReference type="SUPFAM" id="SSF46626">
    <property type="entry name" value="Cytochrome c"/>
    <property type="match status" value="1"/>
</dbReference>
<dbReference type="GO" id="GO:0020037">
    <property type="term" value="F:heme binding"/>
    <property type="evidence" value="ECO:0007669"/>
    <property type="project" value="InterPro"/>
</dbReference>
<dbReference type="KEGG" id="micc:AUP74_02085"/>
<evidence type="ECO:0000313" key="8">
    <source>
        <dbReference type="Proteomes" id="UP000095672"/>
    </source>
</evidence>
<keyword evidence="8" id="KW-1185">Reference proteome</keyword>
<dbReference type="InterPro" id="IPR036909">
    <property type="entry name" value="Cyt_c-like_dom_sf"/>
</dbReference>
<name>A0A1C9W8M3_9GAMM</name>
<sequence>MRAEASDESAQPSAPREIAQLYQRTCFSCHSSGINGAPRTGDQQAWAARMDKGMDTLVHNAREGFQAMPPRGLCFDCSDEEYGDLILLMAEQAD</sequence>
<protein>
    <submittedName>
        <fullName evidence="7">Cytochrome c5</fullName>
    </submittedName>
</protein>
<dbReference type="OrthoDB" id="9814708at2"/>
<keyword evidence="3" id="KW-0479">Metal-binding</keyword>
<dbReference type="InterPro" id="IPR002323">
    <property type="entry name" value="Cyt_CIE"/>
</dbReference>
<dbReference type="GO" id="GO:0005506">
    <property type="term" value="F:iron ion binding"/>
    <property type="evidence" value="ECO:0007669"/>
    <property type="project" value="InterPro"/>
</dbReference>
<evidence type="ECO:0000256" key="2">
    <source>
        <dbReference type="ARBA" id="ARBA00022617"/>
    </source>
</evidence>
<keyword evidence="4" id="KW-0249">Electron transport</keyword>
<dbReference type="Gene3D" id="1.10.760.10">
    <property type="entry name" value="Cytochrome c-like domain"/>
    <property type="match status" value="1"/>
</dbReference>
<dbReference type="GO" id="GO:0009055">
    <property type="term" value="F:electron transfer activity"/>
    <property type="evidence" value="ECO:0007669"/>
    <property type="project" value="InterPro"/>
</dbReference>
<proteinExistence type="predicted"/>
<dbReference type="PANTHER" id="PTHR40942">
    <property type="match status" value="1"/>
</dbReference>
<evidence type="ECO:0000256" key="4">
    <source>
        <dbReference type="ARBA" id="ARBA00022982"/>
    </source>
</evidence>
<dbReference type="Pfam" id="PF13442">
    <property type="entry name" value="Cytochrome_CBB3"/>
    <property type="match status" value="1"/>
</dbReference>
<dbReference type="EMBL" id="CP014143">
    <property type="protein sequence ID" value="AOS97509.1"/>
    <property type="molecule type" value="Genomic_DNA"/>
</dbReference>
<dbReference type="Proteomes" id="UP000095672">
    <property type="component" value="Chromosome"/>
</dbReference>
<keyword evidence="1" id="KW-0813">Transport</keyword>
<evidence type="ECO:0000256" key="1">
    <source>
        <dbReference type="ARBA" id="ARBA00022448"/>
    </source>
</evidence>
<evidence type="ECO:0000259" key="6">
    <source>
        <dbReference type="Pfam" id="PF13442"/>
    </source>
</evidence>
<evidence type="ECO:0000313" key="7">
    <source>
        <dbReference type="EMBL" id="AOS97509.1"/>
    </source>
</evidence>
<evidence type="ECO:0000256" key="3">
    <source>
        <dbReference type="ARBA" id="ARBA00022723"/>
    </source>
</evidence>
<dbReference type="AlphaFoldDB" id="A0A1C9W8M3"/>
<reference evidence="8" key="1">
    <citation type="submission" date="2016-01" db="EMBL/GenBank/DDBJ databases">
        <title>Complete genome sequence of Microbulbifer sp. CCB-MM1, a halophile isolated from Matang Mangrove Forest, Perak.</title>
        <authorList>
            <person name="Moh T.H."/>
            <person name="Dinesh B."/>
            <person name="Lau N.-S."/>
            <person name="Go F."/>
            <person name="Alexander Chong S.-C."/>
        </authorList>
    </citation>
    <scope>NUCLEOTIDE SEQUENCE [LARGE SCALE GENOMIC DNA]</scope>
    <source>
        <strain evidence="8">CCB-MM1</strain>
    </source>
</reference>
<gene>
    <name evidence="7" type="ORF">AUP74_02085</name>
</gene>